<proteinExistence type="predicted"/>
<sequence length="47" mass="5492">KLLAQILQNKSEKADKDQKLSLKKHQLEIEEPELPKLKKFEAVTDFT</sequence>
<name>A0A9N9H0T8_FUNMO</name>
<accession>A0A9N9H0T8</accession>
<organism evidence="1 2">
    <name type="scientific">Funneliformis mosseae</name>
    <name type="common">Endomycorrhizal fungus</name>
    <name type="synonym">Glomus mosseae</name>
    <dbReference type="NCBI Taxonomy" id="27381"/>
    <lineage>
        <taxon>Eukaryota</taxon>
        <taxon>Fungi</taxon>
        <taxon>Fungi incertae sedis</taxon>
        <taxon>Mucoromycota</taxon>
        <taxon>Glomeromycotina</taxon>
        <taxon>Glomeromycetes</taxon>
        <taxon>Glomerales</taxon>
        <taxon>Glomeraceae</taxon>
        <taxon>Funneliformis</taxon>
    </lineage>
</organism>
<dbReference type="AlphaFoldDB" id="A0A9N9H0T8"/>
<reference evidence="1" key="1">
    <citation type="submission" date="2021-06" db="EMBL/GenBank/DDBJ databases">
        <authorList>
            <person name="Kallberg Y."/>
            <person name="Tangrot J."/>
            <person name="Rosling A."/>
        </authorList>
    </citation>
    <scope>NUCLEOTIDE SEQUENCE</scope>
    <source>
        <strain evidence="1">87-6 pot B 2015</strain>
    </source>
</reference>
<dbReference type="EMBL" id="CAJVPP010004349">
    <property type="protein sequence ID" value="CAG8648387.1"/>
    <property type="molecule type" value="Genomic_DNA"/>
</dbReference>
<comment type="caution">
    <text evidence="1">The sequence shown here is derived from an EMBL/GenBank/DDBJ whole genome shotgun (WGS) entry which is preliminary data.</text>
</comment>
<gene>
    <name evidence="1" type="ORF">FMOSSE_LOCUS11347</name>
</gene>
<feature type="non-terminal residue" evidence="1">
    <location>
        <position position="1"/>
    </location>
</feature>
<protein>
    <submittedName>
        <fullName evidence="1">6220_t:CDS:1</fullName>
    </submittedName>
</protein>
<evidence type="ECO:0000313" key="1">
    <source>
        <dbReference type="EMBL" id="CAG8648387.1"/>
    </source>
</evidence>
<evidence type="ECO:0000313" key="2">
    <source>
        <dbReference type="Proteomes" id="UP000789375"/>
    </source>
</evidence>
<keyword evidence="2" id="KW-1185">Reference proteome</keyword>
<dbReference type="Proteomes" id="UP000789375">
    <property type="component" value="Unassembled WGS sequence"/>
</dbReference>